<dbReference type="EMBL" id="BKCJ011237299">
    <property type="protein sequence ID" value="GFD08270.1"/>
    <property type="molecule type" value="Genomic_DNA"/>
</dbReference>
<reference evidence="2" key="1">
    <citation type="journal article" date="2019" name="Sci. Rep.">
        <title>Draft genome of Tanacetum cinerariifolium, the natural source of mosquito coil.</title>
        <authorList>
            <person name="Yamashiro T."/>
            <person name="Shiraishi A."/>
            <person name="Satake H."/>
            <person name="Nakayama K."/>
        </authorList>
    </citation>
    <scope>NUCLEOTIDE SEQUENCE</scope>
</reference>
<evidence type="ECO:0000313" key="2">
    <source>
        <dbReference type="EMBL" id="GFD08270.1"/>
    </source>
</evidence>
<organism evidence="2">
    <name type="scientific">Tanacetum cinerariifolium</name>
    <name type="common">Dalmatian daisy</name>
    <name type="synonym">Chrysanthemum cinerariifolium</name>
    <dbReference type="NCBI Taxonomy" id="118510"/>
    <lineage>
        <taxon>Eukaryota</taxon>
        <taxon>Viridiplantae</taxon>
        <taxon>Streptophyta</taxon>
        <taxon>Embryophyta</taxon>
        <taxon>Tracheophyta</taxon>
        <taxon>Spermatophyta</taxon>
        <taxon>Magnoliopsida</taxon>
        <taxon>eudicotyledons</taxon>
        <taxon>Gunneridae</taxon>
        <taxon>Pentapetalae</taxon>
        <taxon>asterids</taxon>
        <taxon>campanulids</taxon>
        <taxon>Asterales</taxon>
        <taxon>Asteraceae</taxon>
        <taxon>Asteroideae</taxon>
        <taxon>Anthemideae</taxon>
        <taxon>Anthemidinae</taxon>
        <taxon>Tanacetum</taxon>
    </lineage>
</organism>
<feature type="region of interest" description="Disordered" evidence="1">
    <location>
        <begin position="1"/>
        <end position="59"/>
    </location>
</feature>
<evidence type="ECO:0000256" key="1">
    <source>
        <dbReference type="SAM" id="MobiDB-lite"/>
    </source>
</evidence>
<name>A0A699TEM4_TANCI</name>
<feature type="compositionally biased region" description="Pro residues" evidence="1">
    <location>
        <begin position="14"/>
        <end position="42"/>
    </location>
</feature>
<feature type="region of interest" description="Disordered" evidence="1">
    <location>
        <begin position="75"/>
        <end position="114"/>
    </location>
</feature>
<feature type="non-terminal residue" evidence="2">
    <location>
        <position position="1"/>
    </location>
</feature>
<sequence length="149" mass="16636">THHQHLVGVCHSRPTPPSPRNSPPPLPPPSPRHSPPPPPPPSHTSTRALIGSPPRSPPLTIILFLNPLNDNSFTSFFNPLKSSSRDQTERSRDRAEPRPSGAETERSRDRDDFVQPTAKATKFVHHFSQTLELGNSLYIDSYESWRQSA</sequence>
<protein>
    <submittedName>
        <fullName evidence="2">Uncharacterized protein</fullName>
    </submittedName>
</protein>
<gene>
    <name evidence="2" type="ORF">Tci_880239</name>
</gene>
<proteinExistence type="predicted"/>
<accession>A0A699TEM4</accession>
<feature type="compositionally biased region" description="Basic and acidic residues" evidence="1">
    <location>
        <begin position="83"/>
        <end position="113"/>
    </location>
</feature>
<comment type="caution">
    <text evidence="2">The sequence shown here is derived from an EMBL/GenBank/DDBJ whole genome shotgun (WGS) entry which is preliminary data.</text>
</comment>
<dbReference type="AlphaFoldDB" id="A0A699TEM4"/>